<organism evidence="1 2">
    <name type="scientific">Trichoderma longibrachiatum ATCC 18648</name>
    <dbReference type="NCBI Taxonomy" id="983965"/>
    <lineage>
        <taxon>Eukaryota</taxon>
        <taxon>Fungi</taxon>
        <taxon>Dikarya</taxon>
        <taxon>Ascomycota</taxon>
        <taxon>Pezizomycotina</taxon>
        <taxon>Sordariomycetes</taxon>
        <taxon>Hypocreomycetidae</taxon>
        <taxon>Hypocreales</taxon>
        <taxon>Hypocreaceae</taxon>
        <taxon>Trichoderma</taxon>
    </lineage>
</organism>
<dbReference type="Proteomes" id="UP000240760">
    <property type="component" value="Unassembled WGS sequence"/>
</dbReference>
<protein>
    <submittedName>
        <fullName evidence="1">Uncharacterized protein</fullName>
    </submittedName>
</protein>
<proteinExistence type="predicted"/>
<dbReference type="AlphaFoldDB" id="A0A2T4C6X7"/>
<accession>A0A2T4C6X7</accession>
<evidence type="ECO:0000313" key="2">
    <source>
        <dbReference type="Proteomes" id="UP000240760"/>
    </source>
</evidence>
<sequence>MLVISCLVAVTLHTWMLLLLLLCRLRLNGFLLRRHSTLRTTTYLPNPRRTFPRYFHSYRAGRSLKLKEKI</sequence>
<evidence type="ECO:0000313" key="1">
    <source>
        <dbReference type="EMBL" id="PTB77305.1"/>
    </source>
</evidence>
<dbReference type="EMBL" id="KZ679130">
    <property type="protein sequence ID" value="PTB77305.1"/>
    <property type="molecule type" value="Genomic_DNA"/>
</dbReference>
<keyword evidence="2" id="KW-1185">Reference proteome</keyword>
<reference evidence="1 2" key="1">
    <citation type="submission" date="2016-07" db="EMBL/GenBank/DDBJ databases">
        <title>Multiple horizontal gene transfer events from other fungi enriched the ability of initially mycotrophic Trichoderma (Ascomycota) to feed on dead plant biomass.</title>
        <authorList>
            <consortium name="DOE Joint Genome Institute"/>
            <person name="Aerts A."/>
            <person name="Atanasova L."/>
            <person name="Chenthamara K."/>
            <person name="Zhang J."/>
            <person name="Grujic M."/>
            <person name="Henrissat B."/>
            <person name="Kuo A."/>
            <person name="Salamov A."/>
            <person name="Lipzen A."/>
            <person name="Labutti K."/>
            <person name="Barry K."/>
            <person name="Miao Y."/>
            <person name="Rahimi M.J."/>
            <person name="Shen Q."/>
            <person name="Grigoriev I.V."/>
            <person name="Kubicek C.P."/>
            <person name="Druzhinina I.S."/>
        </authorList>
    </citation>
    <scope>NUCLEOTIDE SEQUENCE [LARGE SCALE GENOMIC DNA]</scope>
    <source>
        <strain evidence="1 2">ATCC 18648</strain>
    </source>
</reference>
<gene>
    <name evidence="1" type="ORF">M440DRAFT_277154</name>
</gene>
<name>A0A2T4C6X7_TRILO</name>